<evidence type="ECO:0000313" key="2">
    <source>
        <dbReference type="Proteomes" id="UP000324022"/>
    </source>
</evidence>
<dbReference type="Proteomes" id="UP000324022">
    <property type="component" value="Unassembled WGS sequence"/>
</dbReference>
<organism evidence="1 2">
    <name type="scientific">Ustilago trichophora</name>
    <dbReference type="NCBI Taxonomy" id="86804"/>
    <lineage>
        <taxon>Eukaryota</taxon>
        <taxon>Fungi</taxon>
        <taxon>Dikarya</taxon>
        <taxon>Basidiomycota</taxon>
        <taxon>Ustilaginomycotina</taxon>
        <taxon>Ustilaginomycetes</taxon>
        <taxon>Ustilaginales</taxon>
        <taxon>Ustilaginaceae</taxon>
        <taxon>Ustilago</taxon>
    </lineage>
</organism>
<evidence type="ECO:0000313" key="1">
    <source>
        <dbReference type="EMBL" id="SPO21753.1"/>
    </source>
</evidence>
<name>A0A5C3DTI0_9BASI</name>
<keyword evidence="2" id="KW-1185">Reference proteome</keyword>
<gene>
    <name evidence="1" type="ORF">UTRI_01241_B</name>
</gene>
<reference evidence="1 2" key="1">
    <citation type="submission" date="2018-03" db="EMBL/GenBank/DDBJ databases">
        <authorList>
            <person name="Guldener U."/>
        </authorList>
    </citation>
    <scope>NUCLEOTIDE SEQUENCE [LARGE SCALE GENOMIC DNA]</scope>
    <source>
        <strain evidence="1 2">NBRC100155</strain>
    </source>
</reference>
<protein>
    <submittedName>
        <fullName evidence="1">Uncharacterized protein</fullName>
    </submittedName>
</protein>
<accession>A0A5C3DTI0</accession>
<dbReference type="AlphaFoldDB" id="A0A5C3DTI0"/>
<proteinExistence type="predicted"/>
<dbReference type="EMBL" id="OOIN01000003">
    <property type="protein sequence ID" value="SPO21753.1"/>
    <property type="molecule type" value="Genomic_DNA"/>
</dbReference>
<sequence length="105" mass="11278">MSWCASREQCQHLSGCSDAGGTQKSKDEGLCKMSVEWYKSKAERNPAQWTGKLACGLELPSSKRWWVASGSRGGRGGVCVGECGAADEAAATVRHGSVALRRMER</sequence>